<evidence type="ECO:0008006" key="5">
    <source>
        <dbReference type="Google" id="ProtNLM"/>
    </source>
</evidence>
<feature type="region of interest" description="Disordered" evidence="1">
    <location>
        <begin position="1"/>
        <end position="25"/>
    </location>
</feature>
<evidence type="ECO:0000313" key="4">
    <source>
        <dbReference type="Proteomes" id="UP001595898"/>
    </source>
</evidence>
<comment type="caution">
    <text evidence="3">The sequence shown here is derived from an EMBL/GenBank/DDBJ whole genome shotgun (WGS) entry which is preliminary data.</text>
</comment>
<keyword evidence="2" id="KW-0472">Membrane</keyword>
<keyword evidence="2" id="KW-1133">Transmembrane helix</keyword>
<dbReference type="Proteomes" id="UP001595898">
    <property type="component" value="Unassembled WGS sequence"/>
</dbReference>
<gene>
    <name evidence="3" type="ORF">ACFO5R_17415</name>
</gene>
<evidence type="ECO:0000313" key="3">
    <source>
        <dbReference type="EMBL" id="MFC4543708.1"/>
    </source>
</evidence>
<feature type="transmembrane region" description="Helical" evidence="2">
    <location>
        <begin position="33"/>
        <end position="51"/>
    </location>
</feature>
<dbReference type="AlphaFoldDB" id="A0ABD5PTA6"/>
<sequence length="177" mass="19166">MTSRNSPGSRTRRSRPRTVSISLSDRGQTTQDFAVGIGVFILAVAFVFSYVPSLVTPYDSSVGGAETAQADRIADRIVENTTDSSTPNELNGSLYQERFADVPENLTAVLGLRASDDDDVFDRVNITIESLGDEPVDDEWSGGHTYDDQSAASSARIVTVDDGLDCDPACRLVVRVW</sequence>
<evidence type="ECO:0000256" key="2">
    <source>
        <dbReference type="SAM" id="Phobius"/>
    </source>
</evidence>
<organism evidence="3 4">
    <name type="scientific">Halosolutus amylolyticus</name>
    <dbReference type="NCBI Taxonomy" id="2932267"/>
    <lineage>
        <taxon>Archaea</taxon>
        <taxon>Methanobacteriati</taxon>
        <taxon>Methanobacteriota</taxon>
        <taxon>Stenosarchaea group</taxon>
        <taxon>Halobacteria</taxon>
        <taxon>Halobacteriales</taxon>
        <taxon>Natrialbaceae</taxon>
        <taxon>Halosolutus</taxon>
    </lineage>
</organism>
<keyword evidence="4" id="KW-1185">Reference proteome</keyword>
<keyword evidence="2" id="KW-0812">Transmembrane</keyword>
<name>A0ABD5PTA6_9EURY</name>
<evidence type="ECO:0000256" key="1">
    <source>
        <dbReference type="SAM" id="MobiDB-lite"/>
    </source>
</evidence>
<accession>A0ABD5PTA6</accession>
<protein>
    <recommendedName>
        <fullName evidence="5">Pilin/flagellin</fullName>
    </recommendedName>
</protein>
<reference evidence="3 4" key="1">
    <citation type="journal article" date="2019" name="Int. J. Syst. Evol. Microbiol.">
        <title>The Global Catalogue of Microorganisms (GCM) 10K type strain sequencing project: providing services to taxonomists for standard genome sequencing and annotation.</title>
        <authorList>
            <consortium name="The Broad Institute Genomics Platform"/>
            <consortium name="The Broad Institute Genome Sequencing Center for Infectious Disease"/>
            <person name="Wu L."/>
            <person name="Ma J."/>
        </authorList>
    </citation>
    <scope>NUCLEOTIDE SEQUENCE [LARGE SCALE GENOMIC DNA]</scope>
    <source>
        <strain evidence="3 4">WLHS5</strain>
    </source>
</reference>
<dbReference type="RefSeq" id="WP_250138521.1">
    <property type="nucleotide sequence ID" value="NZ_JALIQP010000001.1"/>
</dbReference>
<proteinExistence type="predicted"/>
<dbReference type="EMBL" id="JBHSFA010000009">
    <property type="protein sequence ID" value="MFC4543708.1"/>
    <property type="molecule type" value="Genomic_DNA"/>
</dbReference>
<dbReference type="InterPro" id="IPR056613">
    <property type="entry name" value="DUF7287"/>
</dbReference>
<dbReference type="Pfam" id="PF23958">
    <property type="entry name" value="DUF7287"/>
    <property type="match status" value="1"/>
</dbReference>